<evidence type="ECO:0000313" key="2">
    <source>
        <dbReference type="Proteomes" id="UP000031643"/>
    </source>
</evidence>
<dbReference type="AlphaFoldDB" id="A0A0A8K5U0"/>
<gene>
    <name evidence="1" type="ORF">GL4_2880</name>
</gene>
<evidence type="ECO:0000313" key="1">
    <source>
        <dbReference type="EMBL" id="BAQ18313.1"/>
    </source>
</evidence>
<keyword evidence="2" id="KW-1185">Reference proteome</keyword>
<reference evidence="1 2" key="1">
    <citation type="submission" date="2014-09" db="EMBL/GenBank/DDBJ databases">
        <title>Genome sequencing of Methyloceanibacter caenitepidi Gela4.</title>
        <authorList>
            <person name="Takeuchi M."/>
            <person name="Susumu S."/>
            <person name="Kamagata Y."/>
            <person name="Oshima K."/>
            <person name="Hattori M."/>
            <person name="Iwasaki W."/>
        </authorList>
    </citation>
    <scope>NUCLEOTIDE SEQUENCE [LARGE SCALE GENOMIC DNA]</scope>
    <source>
        <strain evidence="1 2">Gela4</strain>
    </source>
</reference>
<sequence length="58" mass="6271">MLDWAARCVFGFGFALSLIAVAAVILKGHELAVQKPKCVIGPPSWFYCYAAEATDARP</sequence>
<dbReference type="HOGENOM" id="CLU_2974236_0_0_5"/>
<dbReference type="Proteomes" id="UP000031643">
    <property type="component" value="Chromosome"/>
</dbReference>
<dbReference type="KEGG" id="mcg:GL4_2880"/>
<organism evidence="1 2">
    <name type="scientific">Methyloceanibacter caenitepidi</name>
    <dbReference type="NCBI Taxonomy" id="1384459"/>
    <lineage>
        <taxon>Bacteria</taxon>
        <taxon>Pseudomonadati</taxon>
        <taxon>Pseudomonadota</taxon>
        <taxon>Alphaproteobacteria</taxon>
        <taxon>Hyphomicrobiales</taxon>
        <taxon>Hyphomicrobiaceae</taxon>
        <taxon>Methyloceanibacter</taxon>
    </lineage>
</organism>
<protein>
    <submittedName>
        <fullName evidence="1">Uncharacterized protein</fullName>
    </submittedName>
</protein>
<proteinExistence type="predicted"/>
<accession>A0A0A8K5U0</accession>
<name>A0A0A8K5U0_9HYPH</name>
<dbReference type="EMBL" id="AP014648">
    <property type="protein sequence ID" value="BAQ18313.1"/>
    <property type="molecule type" value="Genomic_DNA"/>
</dbReference>